<dbReference type="OrthoDB" id="4833260at2"/>
<protein>
    <recommendedName>
        <fullName evidence="3">Lipoprotein</fullName>
    </recommendedName>
</protein>
<dbReference type="Proteomes" id="UP000199103">
    <property type="component" value="Chromosome I"/>
</dbReference>
<evidence type="ECO:0000313" key="1">
    <source>
        <dbReference type="EMBL" id="SDT08931.1"/>
    </source>
</evidence>
<evidence type="ECO:0008006" key="3">
    <source>
        <dbReference type="Google" id="ProtNLM"/>
    </source>
</evidence>
<name>A0A1H1XIN2_9ACTN</name>
<evidence type="ECO:0000313" key="2">
    <source>
        <dbReference type="Proteomes" id="UP000199103"/>
    </source>
</evidence>
<organism evidence="1 2">
    <name type="scientific">Microlunatus soli</name>
    <dbReference type="NCBI Taxonomy" id="630515"/>
    <lineage>
        <taxon>Bacteria</taxon>
        <taxon>Bacillati</taxon>
        <taxon>Actinomycetota</taxon>
        <taxon>Actinomycetes</taxon>
        <taxon>Propionibacteriales</taxon>
        <taxon>Propionibacteriaceae</taxon>
        <taxon>Microlunatus</taxon>
    </lineage>
</organism>
<reference evidence="1 2" key="1">
    <citation type="submission" date="2016-10" db="EMBL/GenBank/DDBJ databases">
        <authorList>
            <person name="de Groot N.N."/>
        </authorList>
    </citation>
    <scope>NUCLEOTIDE SEQUENCE [LARGE SCALE GENOMIC DNA]</scope>
    <source>
        <strain evidence="1 2">DSM 21800</strain>
    </source>
</reference>
<gene>
    <name evidence="1" type="ORF">SAMN04489812_4095</name>
</gene>
<keyword evidence="2" id="KW-1185">Reference proteome</keyword>
<dbReference type="PROSITE" id="PS51257">
    <property type="entry name" value="PROKAR_LIPOPROTEIN"/>
    <property type="match status" value="1"/>
</dbReference>
<dbReference type="AlphaFoldDB" id="A0A1H1XIN2"/>
<sequence>MRPPLPRLTAVLLLLAMTAGCALVDGRSEVGRLLTSWSQADDQRITTVSIDGTVVLADDADRQRFLDRLPDELDRSAVEAADLDSGFLVLGGYGKCMQRSRVWMDTDRTAVWFEVYVPRKLEGVNCGWSPFTIDVWLVPREELRTTPADRLRNGEPG</sequence>
<accession>A0A1H1XIN2</accession>
<dbReference type="RefSeq" id="WP_091527262.1">
    <property type="nucleotide sequence ID" value="NZ_LT629772.1"/>
</dbReference>
<dbReference type="EMBL" id="LT629772">
    <property type="protein sequence ID" value="SDT08931.1"/>
    <property type="molecule type" value="Genomic_DNA"/>
</dbReference>
<dbReference type="STRING" id="630515.SAMN04489812_4095"/>
<proteinExistence type="predicted"/>